<accession>A0A9Q0YIE3</accession>
<evidence type="ECO:0000313" key="3">
    <source>
        <dbReference type="Proteomes" id="UP001152320"/>
    </source>
</evidence>
<comment type="caution">
    <text evidence="2">The sequence shown here is derived from an EMBL/GenBank/DDBJ whole genome shotgun (WGS) entry which is preliminary data.</text>
</comment>
<keyword evidence="3" id="KW-1185">Reference proteome</keyword>
<sequence>MDFVHTRCRNRDFPSGLLLVSNIPNSKNSSTSRRNRKTISPAIFFDENMNLTLNADMSYMFGIPDEGKRQHGNYSKDLFITSGSEEEAKRVLVRYRKRKCFDTCDGHYHCPICSYDLFEYFLVEGVRPNIVDTCTWTGKAVLQEHLFKDHGAEKMDDMVTIARFTGKKSFPKDMLAVCPENYVKLIDEMKKRPKKRQRKIKRHYKNKKKRLRGTASSDDKENFPS</sequence>
<evidence type="ECO:0000313" key="2">
    <source>
        <dbReference type="EMBL" id="KAJ8020847.1"/>
    </source>
</evidence>
<dbReference type="Proteomes" id="UP001152320">
    <property type="component" value="Chromosome 22"/>
</dbReference>
<proteinExistence type="predicted"/>
<organism evidence="2 3">
    <name type="scientific">Holothuria leucospilota</name>
    <name type="common">Black long sea cucumber</name>
    <name type="synonym">Mertensiothuria leucospilota</name>
    <dbReference type="NCBI Taxonomy" id="206669"/>
    <lineage>
        <taxon>Eukaryota</taxon>
        <taxon>Metazoa</taxon>
        <taxon>Echinodermata</taxon>
        <taxon>Eleutherozoa</taxon>
        <taxon>Echinozoa</taxon>
        <taxon>Holothuroidea</taxon>
        <taxon>Aspidochirotacea</taxon>
        <taxon>Aspidochirotida</taxon>
        <taxon>Holothuriidae</taxon>
        <taxon>Holothuria</taxon>
    </lineage>
</organism>
<protein>
    <submittedName>
        <fullName evidence="2">Uncharacterized protein</fullName>
    </submittedName>
</protein>
<name>A0A9Q0YIE3_HOLLE</name>
<dbReference type="AlphaFoldDB" id="A0A9Q0YIE3"/>
<evidence type="ECO:0000256" key="1">
    <source>
        <dbReference type="SAM" id="MobiDB-lite"/>
    </source>
</evidence>
<feature type="region of interest" description="Disordered" evidence="1">
    <location>
        <begin position="191"/>
        <end position="225"/>
    </location>
</feature>
<gene>
    <name evidence="2" type="ORF">HOLleu_40548</name>
</gene>
<reference evidence="2" key="1">
    <citation type="submission" date="2021-10" db="EMBL/GenBank/DDBJ databases">
        <title>Tropical sea cucumber genome reveals ecological adaptation and Cuvierian tubules defense mechanism.</title>
        <authorList>
            <person name="Chen T."/>
        </authorList>
    </citation>
    <scope>NUCLEOTIDE SEQUENCE</scope>
    <source>
        <strain evidence="2">Nanhai2018</strain>
        <tissue evidence="2">Muscle</tissue>
    </source>
</reference>
<feature type="compositionally biased region" description="Basic residues" evidence="1">
    <location>
        <begin position="191"/>
        <end position="212"/>
    </location>
</feature>
<dbReference type="EMBL" id="JAIZAY010000022">
    <property type="protein sequence ID" value="KAJ8020847.1"/>
    <property type="molecule type" value="Genomic_DNA"/>
</dbReference>